<dbReference type="PANTHER" id="PTHR43537:SF5">
    <property type="entry name" value="UXU OPERON TRANSCRIPTIONAL REGULATOR"/>
    <property type="match status" value="1"/>
</dbReference>
<dbReference type="SMART" id="SM00895">
    <property type="entry name" value="FCD"/>
    <property type="match status" value="1"/>
</dbReference>
<keyword evidence="6" id="KW-1185">Reference proteome</keyword>
<dbReference type="SUPFAM" id="SSF48008">
    <property type="entry name" value="GntR ligand-binding domain-like"/>
    <property type="match status" value="1"/>
</dbReference>
<dbReference type="Proteomes" id="UP000005384">
    <property type="component" value="Unassembled WGS sequence"/>
</dbReference>
<accession>G5IKK4</accession>
<name>G5IKK4_9FIRM</name>
<organism evidence="5 6">
    <name type="scientific">Hungatella hathewayi WAL-18680</name>
    <dbReference type="NCBI Taxonomy" id="742737"/>
    <lineage>
        <taxon>Bacteria</taxon>
        <taxon>Bacillati</taxon>
        <taxon>Bacillota</taxon>
        <taxon>Clostridia</taxon>
        <taxon>Lachnospirales</taxon>
        <taxon>Lachnospiraceae</taxon>
        <taxon>Hungatella</taxon>
    </lineage>
</organism>
<dbReference type="InterPro" id="IPR008920">
    <property type="entry name" value="TF_FadR/GntR_C"/>
</dbReference>
<dbReference type="PANTHER" id="PTHR43537">
    <property type="entry name" value="TRANSCRIPTIONAL REGULATOR, GNTR FAMILY"/>
    <property type="match status" value="1"/>
</dbReference>
<dbReference type="Pfam" id="PF07729">
    <property type="entry name" value="FCD"/>
    <property type="match status" value="1"/>
</dbReference>
<dbReference type="Gene3D" id="1.20.120.530">
    <property type="entry name" value="GntR ligand-binding domain-like"/>
    <property type="match status" value="1"/>
</dbReference>
<evidence type="ECO:0000313" key="6">
    <source>
        <dbReference type="Proteomes" id="UP000005384"/>
    </source>
</evidence>
<reference evidence="5 6" key="1">
    <citation type="submission" date="2011-08" db="EMBL/GenBank/DDBJ databases">
        <title>The Genome Sequence of Clostridium hathewayi WAL-18680.</title>
        <authorList>
            <consortium name="The Broad Institute Genome Sequencing Platform"/>
            <person name="Earl A."/>
            <person name="Ward D."/>
            <person name="Feldgarden M."/>
            <person name="Gevers D."/>
            <person name="Finegold S.M."/>
            <person name="Summanen P.H."/>
            <person name="Molitoris D.R."/>
            <person name="Song M."/>
            <person name="Daigneault M."/>
            <person name="Allen-Vercoe E."/>
            <person name="Young S.K."/>
            <person name="Zeng Q."/>
            <person name="Gargeya S."/>
            <person name="Fitzgerald M."/>
            <person name="Haas B."/>
            <person name="Abouelleil A."/>
            <person name="Alvarado L."/>
            <person name="Arachchi H.M."/>
            <person name="Berlin A."/>
            <person name="Brown A."/>
            <person name="Chapman S.B."/>
            <person name="Chen Z."/>
            <person name="Dunbar C."/>
            <person name="Freedman E."/>
            <person name="Gearin G."/>
            <person name="Gellesch M."/>
            <person name="Goldberg J."/>
            <person name="Griggs A."/>
            <person name="Gujja S."/>
            <person name="Heiman D."/>
            <person name="Howarth C."/>
            <person name="Larson L."/>
            <person name="Lui A."/>
            <person name="MacDonald P.J.P."/>
            <person name="Montmayeur A."/>
            <person name="Murphy C."/>
            <person name="Neiman D."/>
            <person name="Pearson M."/>
            <person name="Priest M."/>
            <person name="Roberts A."/>
            <person name="Saif S."/>
            <person name="Shea T."/>
            <person name="Shenoy N."/>
            <person name="Sisk P."/>
            <person name="Stolte C."/>
            <person name="Sykes S."/>
            <person name="Wortman J."/>
            <person name="Nusbaum C."/>
            <person name="Birren B."/>
        </authorList>
    </citation>
    <scope>NUCLEOTIDE SEQUENCE [LARGE SCALE GENOMIC DNA]</scope>
    <source>
        <strain evidence="5 6">WAL-18680</strain>
    </source>
</reference>
<sequence length="172" mass="20332">MELAKSKIVEVYPQSGSVVAPIDYALIEEAWFVRSVLETAVVELACDTVTPEGLEELEHNVKLQEFYREDKDLEKLLELDNEFHQTLFRIAGKQQAYELMRSMMVHFDRVRHMSLNAVSNLKLVEDHRGIFEAVKARDGKLAKQKMERHLERYRVDEEAIRRRYPEYFRDET</sequence>
<evidence type="ECO:0000313" key="5">
    <source>
        <dbReference type="EMBL" id="EHI58033.1"/>
    </source>
</evidence>
<keyword evidence="3" id="KW-0804">Transcription</keyword>
<evidence type="ECO:0000256" key="3">
    <source>
        <dbReference type="ARBA" id="ARBA00023163"/>
    </source>
</evidence>
<keyword evidence="2" id="KW-0238">DNA-binding</keyword>
<dbReference type="GO" id="GO:0003677">
    <property type="term" value="F:DNA binding"/>
    <property type="evidence" value="ECO:0007669"/>
    <property type="project" value="UniProtKB-KW"/>
</dbReference>
<gene>
    <name evidence="5" type="ORF">HMPREF9473_04032</name>
</gene>
<comment type="caution">
    <text evidence="5">The sequence shown here is derived from an EMBL/GenBank/DDBJ whole genome shotgun (WGS) entry which is preliminary data.</text>
</comment>
<dbReference type="PATRIC" id="fig|742737.3.peg.4018"/>
<proteinExistence type="predicted"/>
<dbReference type="InterPro" id="IPR011711">
    <property type="entry name" value="GntR_C"/>
</dbReference>
<evidence type="ECO:0000256" key="2">
    <source>
        <dbReference type="ARBA" id="ARBA00023125"/>
    </source>
</evidence>
<evidence type="ECO:0000259" key="4">
    <source>
        <dbReference type="SMART" id="SM00895"/>
    </source>
</evidence>
<evidence type="ECO:0000256" key="1">
    <source>
        <dbReference type="ARBA" id="ARBA00023015"/>
    </source>
</evidence>
<dbReference type="EMBL" id="ADLN01000111">
    <property type="protein sequence ID" value="EHI58033.1"/>
    <property type="molecule type" value="Genomic_DNA"/>
</dbReference>
<dbReference type="AlphaFoldDB" id="G5IKK4"/>
<protein>
    <recommendedName>
        <fullName evidence="4">GntR C-terminal domain-containing protein</fullName>
    </recommendedName>
</protein>
<feature type="domain" description="GntR C-terminal" evidence="4">
    <location>
        <begin position="29"/>
        <end position="152"/>
    </location>
</feature>
<keyword evidence="1" id="KW-0805">Transcription regulation</keyword>
<dbReference type="HOGENOM" id="CLU_017584_5_2_9"/>